<dbReference type="CDD" id="cd09860">
    <property type="entry name" value="PIN_T4-like"/>
    <property type="match status" value="1"/>
</dbReference>
<comment type="caution">
    <text evidence="4">The sequence shown here is derived from an EMBL/GenBank/DDBJ whole genome shotgun (WGS) entry which is preliminary data.</text>
</comment>
<gene>
    <name evidence="4" type="ORF">DF037_20600</name>
</gene>
<dbReference type="RefSeq" id="WP_124618558.1">
    <property type="nucleotide sequence ID" value="NZ_QTQX01000013.1"/>
</dbReference>
<evidence type="ECO:0000259" key="3">
    <source>
        <dbReference type="SMART" id="SM00475"/>
    </source>
</evidence>
<dbReference type="GO" id="GO:0003677">
    <property type="term" value="F:DNA binding"/>
    <property type="evidence" value="ECO:0007669"/>
    <property type="project" value="InterPro"/>
</dbReference>
<dbReference type="Pfam" id="PF02739">
    <property type="entry name" value="5_3_exonuc_N"/>
    <property type="match status" value="1"/>
</dbReference>
<proteinExistence type="predicted"/>
<dbReference type="SMART" id="SM00475">
    <property type="entry name" value="53EXOc"/>
    <property type="match status" value="1"/>
</dbReference>
<dbReference type="InterPro" id="IPR029060">
    <property type="entry name" value="PIN-like_dom_sf"/>
</dbReference>
<protein>
    <submittedName>
        <fullName evidence="4">5'-3' exonuclease</fullName>
    </submittedName>
</protein>
<dbReference type="EMBL" id="QTQX01000013">
    <property type="protein sequence ID" value="RQT26092.1"/>
    <property type="molecule type" value="Genomic_DNA"/>
</dbReference>
<dbReference type="InterPro" id="IPR002421">
    <property type="entry name" value="5-3_exonuclease"/>
</dbReference>
<organism evidence="4 5">
    <name type="scientific">Burkholderia contaminans</name>
    <dbReference type="NCBI Taxonomy" id="488447"/>
    <lineage>
        <taxon>Bacteria</taxon>
        <taxon>Pseudomonadati</taxon>
        <taxon>Pseudomonadota</taxon>
        <taxon>Betaproteobacteria</taxon>
        <taxon>Burkholderiales</taxon>
        <taxon>Burkholderiaceae</taxon>
        <taxon>Burkholderia</taxon>
        <taxon>Burkholderia cepacia complex</taxon>
    </lineage>
</organism>
<reference evidence="4 5" key="1">
    <citation type="submission" date="2018-08" db="EMBL/GenBank/DDBJ databases">
        <title>Comparative analysis of Burkholderia isolates from Puerto Rico.</title>
        <authorList>
            <person name="Hall C."/>
            <person name="Sahl J."/>
            <person name="Wagner D."/>
        </authorList>
    </citation>
    <scope>NUCLEOTIDE SEQUENCE [LARGE SCALE GENOMIC DNA]</scope>
    <source>
        <strain evidence="4 5">Bp9001</strain>
    </source>
</reference>
<feature type="domain" description="5'-3' exonuclease" evidence="3">
    <location>
        <begin position="2"/>
        <end position="305"/>
    </location>
</feature>
<dbReference type="GO" id="GO:0033567">
    <property type="term" value="P:DNA replication, Okazaki fragment processing"/>
    <property type="evidence" value="ECO:0007669"/>
    <property type="project" value="InterPro"/>
</dbReference>
<dbReference type="Gene3D" id="1.10.150.20">
    <property type="entry name" value="5' to 3' exonuclease, C-terminal subdomain"/>
    <property type="match status" value="1"/>
</dbReference>
<dbReference type="GO" id="GO:0017108">
    <property type="term" value="F:5'-flap endonuclease activity"/>
    <property type="evidence" value="ECO:0007669"/>
    <property type="project" value="InterPro"/>
</dbReference>
<dbReference type="Gene3D" id="3.40.50.1010">
    <property type="entry name" value="5'-nuclease"/>
    <property type="match status" value="1"/>
</dbReference>
<dbReference type="PANTHER" id="PTHR42646:SF2">
    <property type="entry name" value="5'-3' EXONUCLEASE FAMILY PROTEIN"/>
    <property type="match status" value="1"/>
</dbReference>
<dbReference type="SUPFAM" id="SSF47807">
    <property type="entry name" value="5' to 3' exonuclease, C-terminal subdomain"/>
    <property type="match status" value="1"/>
</dbReference>
<evidence type="ECO:0000256" key="1">
    <source>
        <dbReference type="ARBA" id="ARBA00022722"/>
    </source>
</evidence>
<dbReference type="InterPro" id="IPR020046">
    <property type="entry name" value="5-3_exonucl_a-hlix_arch_N"/>
</dbReference>
<evidence type="ECO:0000313" key="5">
    <source>
        <dbReference type="Proteomes" id="UP000269271"/>
    </source>
</evidence>
<dbReference type="PANTHER" id="PTHR42646">
    <property type="entry name" value="FLAP ENDONUCLEASE XNI"/>
    <property type="match status" value="1"/>
</dbReference>
<name>A0A3N8QQL0_9BURK</name>
<dbReference type="AlphaFoldDB" id="A0A3N8QQL0"/>
<dbReference type="InterPro" id="IPR038969">
    <property type="entry name" value="FEN"/>
</dbReference>
<keyword evidence="1" id="KW-0540">Nuclease</keyword>
<accession>A0A3N8QQL0</accession>
<keyword evidence="2" id="KW-0378">Hydrolase</keyword>
<sequence length="348" mass="39900">MANTVLIDANSIGRAAHAATKLTVGRFQTQAIYNFLRTMSAVGREYAGWNLLVLWDGRADHRYAIYPDYKGKRKDALADPEKAADRAAYEAQVPFIKKSLEYLAIPQMTNSALEADDLAGYFVPRLTANGYVQLITGDSDWLQLVNERCAWFDPRNDGKRVTHLDFFEKTGFFSPREYLEGKALIGDTSDSITPAGGIGEKGAPEFMAQFRSMAEFWRQCDEGEFVPRLKAHKRLWQGTSPYTKEEWDAQFQVDPEWDEKTLNRAQKKHTDAWPGQARANWIRNMRLMNLLEQPHPDPTKTTITQGALNEEAFQTLCDRLVFASIRREYGQFIEPFRERWATRQQRAA</sequence>
<dbReference type="InterPro" id="IPR036279">
    <property type="entry name" value="5-3_exonuclease_C_sf"/>
</dbReference>
<keyword evidence="4" id="KW-0269">Exonuclease</keyword>
<dbReference type="Proteomes" id="UP000269271">
    <property type="component" value="Unassembled WGS sequence"/>
</dbReference>
<evidence type="ECO:0000313" key="4">
    <source>
        <dbReference type="EMBL" id="RQT26092.1"/>
    </source>
</evidence>
<dbReference type="SUPFAM" id="SSF88723">
    <property type="entry name" value="PIN domain-like"/>
    <property type="match status" value="1"/>
</dbReference>
<evidence type="ECO:0000256" key="2">
    <source>
        <dbReference type="ARBA" id="ARBA00022801"/>
    </source>
</evidence>
<dbReference type="GO" id="GO:0008409">
    <property type="term" value="F:5'-3' exonuclease activity"/>
    <property type="evidence" value="ECO:0007669"/>
    <property type="project" value="InterPro"/>
</dbReference>